<dbReference type="FunFam" id="1.10.10.10:FF:000158">
    <property type="entry name" value="La ribonucleoprotein domain family member 7"/>
    <property type="match status" value="1"/>
</dbReference>
<dbReference type="InterPro" id="IPR035979">
    <property type="entry name" value="RBD_domain_sf"/>
</dbReference>
<dbReference type="PROSITE" id="PS50961">
    <property type="entry name" value="HTH_LA"/>
    <property type="match status" value="1"/>
</dbReference>
<dbReference type="STRING" id="4615.A0A199UET7"/>
<dbReference type="CDD" id="cd12288">
    <property type="entry name" value="RRM_La_like_plant"/>
    <property type="match status" value="1"/>
</dbReference>
<evidence type="ECO:0000256" key="5">
    <source>
        <dbReference type="PROSITE-ProRule" id="PRU00332"/>
    </source>
</evidence>
<feature type="compositionally biased region" description="Pro residues" evidence="6">
    <location>
        <begin position="7"/>
        <end position="21"/>
    </location>
</feature>
<comment type="function">
    <text evidence="1">Transcriptional regulator.</text>
</comment>
<comment type="subcellular location">
    <subcellularLocation>
        <location evidence="2">Nucleus</location>
    </subcellularLocation>
</comment>
<feature type="region of interest" description="Disordered" evidence="6">
    <location>
        <begin position="1"/>
        <end position="105"/>
    </location>
</feature>
<evidence type="ECO:0000313" key="10">
    <source>
        <dbReference type="Proteomes" id="UP000092600"/>
    </source>
</evidence>
<protein>
    <submittedName>
        <fullName evidence="9">La-related protein 6A</fullName>
    </submittedName>
</protein>
<dbReference type="PANTHER" id="PTHR22792:SF159">
    <property type="entry name" value="LA-RELATED PROTEIN 1B-RELATED"/>
    <property type="match status" value="1"/>
</dbReference>
<dbReference type="InterPro" id="IPR012677">
    <property type="entry name" value="Nucleotide-bd_a/b_plait_sf"/>
</dbReference>
<name>A0A199UET7_ANACO</name>
<dbReference type="InterPro" id="IPR002344">
    <property type="entry name" value="Lupus_La"/>
</dbReference>
<evidence type="ECO:0000256" key="4">
    <source>
        <dbReference type="ARBA" id="ARBA00023242"/>
    </source>
</evidence>
<dbReference type="Gene3D" id="3.30.70.330">
    <property type="match status" value="1"/>
</dbReference>
<feature type="compositionally biased region" description="Basic and acidic residues" evidence="6">
    <location>
        <begin position="69"/>
        <end position="79"/>
    </location>
</feature>
<evidence type="ECO:0000259" key="8">
    <source>
        <dbReference type="PROSITE" id="PS50961"/>
    </source>
</evidence>
<feature type="domain" description="HTH La-type RNA-binding" evidence="8">
    <location>
        <begin position="105"/>
        <end position="196"/>
    </location>
</feature>
<dbReference type="PRINTS" id="PR00302">
    <property type="entry name" value="LUPUSLA"/>
</dbReference>
<dbReference type="Pfam" id="PF05383">
    <property type="entry name" value="La"/>
    <property type="match status" value="1"/>
</dbReference>
<dbReference type="GO" id="GO:0005634">
    <property type="term" value="C:nucleus"/>
    <property type="evidence" value="ECO:0007669"/>
    <property type="project" value="UniProtKB-SubCell"/>
</dbReference>
<feature type="region of interest" description="Disordered" evidence="6">
    <location>
        <begin position="304"/>
        <end position="394"/>
    </location>
</feature>
<dbReference type="InterPro" id="IPR036388">
    <property type="entry name" value="WH-like_DNA-bd_sf"/>
</dbReference>
<feature type="compositionally biased region" description="Basic residues" evidence="6">
    <location>
        <begin position="347"/>
        <end position="357"/>
    </location>
</feature>
<sequence length="497" mass="54237">MEAEARPPSPPPMPPPPPPPADSSTVHGFQEVASAVSSSSSLSSSAAAAAAAEIAPPPSPPPPPPPPPLDRRDQEEASLRAELFSGAAEEDREAAPYISCGGGEDGLSDELRDQIVRQVEYYFSDENLPTDKFLLKFVKKDKDGFVPIALIASFRRMKKLVQDLSLIEAALRTSSHLVVSLGGKKVRRLHPLPINETKDAKLRTVIVENLSEDYSIDSIKQIFGNVGSIVNVTIHDPHSVDGSATAKRPEIVISSKVHVLVEYESVEAAEKAVATLNDEKNWRSGLRVELLSKRMGKHGLYQKVDKGTISKKNNDTQRGEIASEGEKLKPMGWQDETDEDQLAVFKGGRKNRHKGRGRSNVQQNSDGQGHESIPVGSSAQFMSKPIPGPRMPDGTRGFAMGRGKPVNPEHKPVLVLEFRFLSPVIATFFQVLGGQKLYKYLRICGFMLLSSVDGAHVLVVADNVRADRLVMERNAEFSAKVLITLAACWWLIIVGKK</sequence>
<keyword evidence="3 5" id="KW-0694">RNA-binding</keyword>
<gene>
    <name evidence="9" type="ORF">ACMD2_12111</name>
</gene>
<dbReference type="PANTHER" id="PTHR22792">
    <property type="entry name" value="LUPUS LA PROTEIN-RELATED"/>
    <property type="match status" value="1"/>
</dbReference>
<feature type="compositionally biased region" description="Pro residues" evidence="6">
    <location>
        <begin position="55"/>
        <end position="68"/>
    </location>
</feature>
<dbReference type="Proteomes" id="UP000092600">
    <property type="component" value="Unassembled WGS sequence"/>
</dbReference>
<evidence type="ECO:0000256" key="2">
    <source>
        <dbReference type="ARBA" id="ARBA00004123"/>
    </source>
</evidence>
<organism evidence="9 10">
    <name type="scientific">Ananas comosus</name>
    <name type="common">Pineapple</name>
    <name type="synonym">Ananas ananas</name>
    <dbReference type="NCBI Taxonomy" id="4615"/>
    <lineage>
        <taxon>Eukaryota</taxon>
        <taxon>Viridiplantae</taxon>
        <taxon>Streptophyta</taxon>
        <taxon>Embryophyta</taxon>
        <taxon>Tracheophyta</taxon>
        <taxon>Spermatophyta</taxon>
        <taxon>Magnoliopsida</taxon>
        <taxon>Liliopsida</taxon>
        <taxon>Poales</taxon>
        <taxon>Bromeliaceae</taxon>
        <taxon>Bromelioideae</taxon>
        <taxon>Ananas</taxon>
    </lineage>
</organism>
<feature type="compositionally biased region" description="Basic and acidic residues" evidence="6">
    <location>
        <begin position="304"/>
        <end position="318"/>
    </location>
</feature>
<dbReference type="SMART" id="SM00715">
    <property type="entry name" value="LA"/>
    <property type="match status" value="1"/>
</dbReference>
<evidence type="ECO:0000259" key="7">
    <source>
        <dbReference type="PROSITE" id="PS50102"/>
    </source>
</evidence>
<feature type="domain" description="RRM" evidence="7">
    <location>
        <begin position="203"/>
        <end position="293"/>
    </location>
</feature>
<accession>A0A199UET7</accession>
<evidence type="ECO:0000256" key="6">
    <source>
        <dbReference type="SAM" id="MobiDB-lite"/>
    </source>
</evidence>
<dbReference type="GO" id="GO:0006396">
    <property type="term" value="P:RNA processing"/>
    <property type="evidence" value="ECO:0007669"/>
    <property type="project" value="InterPro"/>
</dbReference>
<dbReference type="GO" id="GO:1990904">
    <property type="term" value="C:ribonucleoprotein complex"/>
    <property type="evidence" value="ECO:0007669"/>
    <property type="project" value="InterPro"/>
</dbReference>
<dbReference type="InterPro" id="IPR034878">
    <property type="entry name" value="La-rel_plant_RRM"/>
</dbReference>
<dbReference type="Gene3D" id="1.10.10.10">
    <property type="entry name" value="Winged helix-like DNA-binding domain superfamily/Winged helix DNA-binding domain"/>
    <property type="match status" value="1"/>
</dbReference>
<evidence type="ECO:0000313" key="9">
    <source>
        <dbReference type="EMBL" id="OAY63085.1"/>
    </source>
</evidence>
<dbReference type="GO" id="GO:0003729">
    <property type="term" value="F:mRNA binding"/>
    <property type="evidence" value="ECO:0007669"/>
    <property type="project" value="TreeGrafter"/>
</dbReference>
<dbReference type="InterPro" id="IPR036390">
    <property type="entry name" value="WH_DNA-bd_sf"/>
</dbReference>
<dbReference type="EMBL" id="LSRQ01008392">
    <property type="protein sequence ID" value="OAY63085.1"/>
    <property type="molecule type" value="Genomic_DNA"/>
</dbReference>
<keyword evidence="4" id="KW-0539">Nucleus</keyword>
<reference evidence="9 10" key="1">
    <citation type="journal article" date="2016" name="DNA Res.">
        <title>The draft genome of MD-2 pineapple using hybrid error correction of long reads.</title>
        <authorList>
            <person name="Redwan R.M."/>
            <person name="Saidin A."/>
            <person name="Kumar S.V."/>
        </authorList>
    </citation>
    <scope>NUCLEOTIDE SEQUENCE [LARGE SCALE GENOMIC DNA]</scope>
    <source>
        <strain evidence="10">cv. MD2</strain>
        <tissue evidence="9">Leaf</tissue>
    </source>
</reference>
<dbReference type="PROSITE" id="PS50102">
    <property type="entry name" value="RRM"/>
    <property type="match status" value="1"/>
</dbReference>
<evidence type="ECO:0000256" key="1">
    <source>
        <dbReference type="ARBA" id="ARBA00002339"/>
    </source>
</evidence>
<evidence type="ECO:0000256" key="3">
    <source>
        <dbReference type="ARBA" id="ARBA00022884"/>
    </source>
</evidence>
<dbReference type="InterPro" id="IPR000504">
    <property type="entry name" value="RRM_dom"/>
</dbReference>
<proteinExistence type="predicted"/>
<comment type="caution">
    <text evidence="9">The sequence shown here is derived from an EMBL/GenBank/DDBJ whole genome shotgun (WGS) entry which is preliminary data.</text>
</comment>
<dbReference type="InterPro" id="IPR045180">
    <property type="entry name" value="La_dom_prot"/>
</dbReference>
<dbReference type="InterPro" id="IPR006630">
    <property type="entry name" value="La_HTH"/>
</dbReference>
<dbReference type="SMART" id="SM00360">
    <property type="entry name" value="RRM"/>
    <property type="match status" value="1"/>
</dbReference>
<dbReference type="AlphaFoldDB" id="A0A199UET7"/>
<dbReference type="SUPFAM" id="SSF46785">
    <property type="entry name" value="Winged helix' DNA-binding domain"/>
    <property type="match status" value="1"/>
</dbReference>
<feature type="compositionally biased region" description="Low complexity" evidence="6">
    <location>
        <begin position="33"/>
        <end position="54"/>
    </location>
</feature>
<dbReference type="SUPFAM" id="SSF54928">
    <property type="entry name" value="RNA-binding domain, RBD"/>
    <property type="match status" value="1"/>
</dbReference>